<feature type="transmembrane region" description="Helical" evidence="7">
    <location>
        <begin position="327"/>
        <end position="347"/>
    </location>
</feature>
<evidence type="ECO:0008006" key="10">
    <source>
        <dbReference type="Google" id="ProtNLM"/>
    </source>
</evidence>
<evidence type="ECO:0000256" key="6">
    <source>
        <dbReference type="SAM" id="MobiDB-lite"/>
    </source>
</evidence>
<protein>
    <recommendedName>
        <fullName evidence="10">Amino acid transporter</fullName>
    </recommendedName>
</protein>
<dbReference type="PROSITE" id="PS00218">
    <property type="entry name" value="AMINO_ACID_PERMEASE_1"/>
    <property type="match status" value="1"/>
</dbReference>
<feature type="transmembrane region" description="Helical" evidence="7">
    <location>
        <begin position="231"/>
        <end position="249"/>
    </location>
</feature>
<feature type="transmembrane region" description="Helical" evidence="7">
    <location>
        <begin position="36"/>
        <end position="57"/>
    </location>
</feature>
<evidence type="ECO:0000256" key="1">
    <source>
        <dbReference type="ARBA" id="ARBA00004141"/>
    </source>
</evidence>
<feature type="transmembrane region" description="Helical" evidence="7">
    <location>
        <begin position="473"/>
        <end position="492"/>
    </location>
</feature>
<gene>
    <name evidence="8" type="ORF">WJX75_008248</name>
</gene>
<evidence type="ECO:0000256" key="4">
    <source>
        <dbReference type="ARBA" id="ARBA00022989"/>
    </source>
</evidence>
<name>A0ABR2YQ66_9CHLO</name>
<dbReference type="Pfam" id="PF13520">
    <property type="entry name" value="AA_permease_2"/>
    <property type="match status" value="1"/>
</dbReference>
<feature type="transmembrane region" description="Helical" evidence="7">
    <location>
        <begin position="157"/>
        <end position="174"/>
    </location>
</feature>
<accession>A0ABR2YQ66</accession>
<keyword evidence="2" id="KW-0813">Transport</keyword>
<keyword evidence="5 7" id="KW-0472">Membrane</keyword>
<feature type="transmembrane region" description="Helical" evidence="7">
    <location>
        <begin position="186"/>
        <end position="205"/>
    </location>
</feature>
<reference evidence="8 9" key="1">
    <citation type="journal article" date="2024" name="Nat. Commun.">
        <title>Phylogenomics reveals the evolutionary origins of lichenization in chlorophyte algae.</title>
        <authorList>
            <person name="Puginier C."/>
            <person name="Libourel C."/>
            <person name="Otte J."/>
            <person name="Skaloud P."/>
            <person name="Haon M."/>
            <person name="Grisel S."/>
            <person name="Petersen M."/>
            <person name="Berrin J.G."/>
            <person name="Delaux P.M."/>
            <person name="Dal Grande F."/>
            <person name="Keller J."/>
        </authorList>
    </citation>
    <scope>NUCLEOTIDE SEQUENCE [LARGE SCALE GENOMIC DNA]</scope>
    <source>
        <strain evidence="8 9">SAG 216-7</strain>
    </source>
</reference>
<dbReference type="PANTHER" id="PTHR45649:SF26">
    <property type="entry name" value="OS04G0435100 PROTEIN"/>
    <property type="match status" value="1"/>
</dbReference>
<evidence type="ECO:0000256" key="2">
    <source>
        <dbReference type="ARBA" id="ARBA00022448"/>
    </source>
</evidence>
<keyword evidence="3 7" id="KW-0812">Transmembrane</keyword>
<feature type="transmembrane region" description="Helical" evidence="7">
    <location>
        <begin position="112"/>
        <end position="137"/>
    </location>
</feature>
<feature type="transmembrane region" description="Helical" evidence="7">
    <location>
        <begin position="269"/>
        <end position="290"/>
    </location>
</feature>
<dbReference type="EMBL" id="JALJOT010000007">
    <property type="protein sequence ID" value="KAK9909174.1"/>
    <property type="molecule type" value="Genomic_DNA"/>
</dbReference>
<comment type="subcellular location">
    <subcellularLocation>
        <location evidence="1">Membrane</location>
        <topology evidence="1">Multi-pass membrane protein</topology>
    </subcellularLocation>
</comment>
<dbReference type="Gene3D" id="1.20.1740.10">
    <property type="entry name" value="Amino acid/polyamine transporter I"/>
    <property type="match status" value="1"/>
</dbReference>
<dbReference type="InterPro" id="IPR004840">
    <property type="entry name" value="Amino_acid_permease_CS"/>
</dbReference>
<keyword evidence="9" id="KW-1185">Reference proteome</keyword>
<feature type="transmembrane region" description="Helical" evidence="7">
    <location>
        <begin position="77"/>
        <end position="100"/>
    </location>
</feature>
<dbReference type="Proteomes" id="UP001491310">
    <property type="component" value="Unassembled WGS sequence"/>
</dbReference>
<evidence type="ECO:0000256" key="5">
    <source>
        <dbReference type="ARBA" id="ARBA00023136"/>
    </source>
</evidence>
<evidence type="ECO:0000256" key="7">
    <source>
        <dbReference type="SAM" id="Phobius"/>
    </source>
</evidence>
<evidence type="ECO:0000313" key="8">
    <source>
        <dbReference type="EMBL" id="KAK9909174.1"/>
    </source>
</evidence>
<keyword evidence="4 7" id="KW-1133">Transmembrane helix</keyword>
<dbReference type="InterPro" id="IPR002293">
    <property type="entry name" value="AA/rel_permease1"/>
</dbReference>
<sequence length="594" mass="64091">MDLEQPGGSLDSGEARLEALGYRQELHRKFNMYDSFAVSVVLMCNIGGITGFLSIAYTNGGPVSAIWGWVAVSFANLFVALSMAEIVSSYPIAGGPYFWVLELTKNDRRFLLIGWLTGWLNVLGQFAATATGGALMANHIANMWLLANGHTFNSVELLLTYALSLVATGCVSSVSSEGIRQFTNVALVFMLVANLAIIVILPLVAPVHQSAEFVFGQFTSEDAAEHGLPNAGYLFFVGTLCAQYTFVGYEAPAQFAEETKRADVAVPSAIVLSVIANFGLGLSYLLVLLFCIQDPSTVMTGDAQGYPVGQIFYDAFKARFGSGTGGIVLMMTPLVSMFCATVLFLATNSRMLWSFSRDGGVPLYKVWAAVNRRTRTPTNAVWAMTALAFLIGLPMLFSMTAFQAIGSISTVGLWLSYGIPIVLRACMRDFEHGPFKLGGLQLPSNFIAAAWVVISTVAFVLPVAYHVDLTNFNWTPLVLAFCLAAVLFAWFAPGCGARHWYHGKAHTLESTSVPPVRGSNRYAVENTTYGSCNNDLPRLTLLDLLEEFKAQQVARRSRRSSSASGRSFGGASARSSEGASAIVEMVSGPQPQLK</sequence>
<feature type="transmembrane region" description="Helical" evidence="7">
    <location>
        <begin position="404"/>
        <end position="425"/>
    </location>
</feature>
<proteinExistence type="predicted"/>
<feature type="transmembrane region" description="Helical" evidence="7">
    <location>
        <begin position="446"/>
        <end position="467"/>
    </location>
</feature>
<organism evidence="8 9">
    <name type="scientific">Coccomyxa subellipsoidea</name>
    <dbReference type="NCBI Taxonomy" id="248742"/>
    <lineage>
        <taxon>Eukaryota</taxon>
        <taxon>Viridiplantae</taxon>
        <taxon>Chlorophyta</taxon>
        <taxon>core chlorophytes</taxon>
        <taxon>Trebouxiophyceae</taxon>
        <taxon>Trebouxiophyceae incertae sedis</taxon>
        <taxon>Coccomyxaceae</taxon>
        <taxon>Coccomyxa</taxon>
    </lineage>
</organism>
<evidence type="ECO:0000313" key="9">
    <source>
        <dbReference type="Proteomes" id="UP001491310"/>
    </source>
</evidence>
<feature type="region of interest" description="Disordered" evidence="6">
    <location>
        <begin position="555"/>
        <end position="594"/>
    </location>
</feature>
<dbReference type="PANTHER" id="PTHR45649">
    <property type="entry name" value="AMINO-ACID PERMEASE BAT1"/>
    <property type="match status" value="1"/>
</dbReference>
<comment type="caution">
    <text evidence="8">The sequence shown here is derived from an EMBL/GenBank/DDBJ whole genome shotgun (WGS) entry which is preliminary data.</text>
</comment>
<feature type="compositionally biased region" description="Low complexity" evidence="6">
    <location>
        <begin position="560"/>
        <end position="581"/>
    </location>
</feature>
<feature type="transmembrane region" description="Helical" evidence="7">
    <location>
        <begin position="380"/>
        <end position="398"/>
    </location>
</feature>
<evidence type="ECO:0000256" key="3">
    <source>
        <dbReference type="ARBA" id="ARBA00022692"/>
    </source>
</evidence>